<dbReference type="GO" id="GO:0005509">
    <property type="term" value="F:calcium ion binding"/>
    <property type="evidence" value="ECO:0007669"/>
    <property type="project" value="InterPro"/>
</dbReference>
<dbReference type="GO" id="GO:0051082">
    <property type="term" value="F:unfolded protein binding"/>
    <property type="evidence" value="ECO:0007669"/>
    <property type="project" value="InterPro"/>
</dbReference>
<keyword evidence="14 16" id="KW-0143">Chaperone</keyword>
<evidence type="ECO:0000256" key="14">
    <source>
        <dbReference type="ARBA" id="ARBA00023186"/>
    </source>
</evidence>
<dbReference type="GO" id="GO:0036503">
    <property type="term" value="P:ERAD pathway"/>
    <property type="evidence" value="ECO:0007669"/>
    <property type="project" value="TreeGrafter"/>
</dbReference>
<keyword evidence="10 16" id="KW-0256">Endoplasmic reticulum</keyword>
<dbReference type="AlphaFoldDB" id="A0A8T2IY82"/>
<feature type="binding site" evidence="18">
    <location>
        <position position="25"/>
    </location>
    <ligand>
        <name>Ca(2+)</name>
        <dbReference type="ChEBI" id="CHEBI:29108"/>
    </ligand>
</feature>
<accession>A0A8T2IY82</accession>
<evidence type="ECO:0000256" key="7">
    <source>
        <dbReference type="ARBA" id="ARBA00022729"/>
    </source>
</evidence>
<keyword evidence="8" id="KW-0430">Lectin</keyword>
<dbReference type="EMBL" id="JAACNH010000007">
    <property type="protein sequence ID" value="KAG8436912.1"/>
    <property type="molecule type" value="Genomic_DNA"/>
</dbReference>
<evidence type="ECO:0000256" key="17">
    <source>
        <dbReference type="PIRSR" id="PIRSR002356-1"/>
    </source>
</evidence>
<name>A0A8T2IY82_9PIPI</name>
<evidence type="ECO:0000256" key="6">
    <source>
        <dbReference type="ARBA" id="ARBA00022723"/>
    </source>
</evidence>
<dbReference type="PRINTS" id="PR00626">
    <property type="entry name" value="CALRETICULIN"/>
</dbReference>
<keyword evidence="23" id="KW-1185">Reference proteome</keyword>
<dbReference type="Proteomes" id="UP000812440">
    <property type="component" value="Chromosome 4"/>
</dbReference>
<feature type="chain" id="PRO_5035960829" description="Calreticulin" evidence="20">
    <location>
        <begin position="17"/>
        <end position="458"/>
    </location>
</feature>
<dbReference type="Gene3D" id="2.10.250.10">
    <property type="entry name" value="Calreticulin/calnexin, P domain"/>
    <property type="match status" value="1"/>
</dbReference>
<evidence type="ECO:0000256" key="8">
    <source>
        <dbReference type="ARBA" id="ARBA00022734"/>
    </source>
</evidence>
<dbReference type="InterPro" id="IPR009033">
    <property type="entry name" value="Calreticulin/calnexin_P_dom_sf"/>
</dbReference>
<reference evidence="22" key="1">
    <citation type="thesis" date="2020" institute="ProQuest LLC" country="789 East Eisenhower Parkway, Ann Arbor, MI, USA">
        <title>Comparative Genomics and Chromosome Evolution.</title>
        <authorList>
            <person name="Mudd A.B."/>
        </authorList>
    </citation>
    <scope>NUCLEOTIDE SEQUENCE</scope>
    <source>
        <strain evidence="22">Female2</strain>
        <tissue evidence="22">Blood</tissue>
    </source>
</reference>
<keyword evidence="6 18" id="KW-0479">Metal-binding</keyword>
<feature type="signal peptide" evidence="20">
    <location>
        <begin position="1"/>
        <end position="16"/>
    </location>
</feature>
<keyword evidence="12 18" id="KW-0106">Calcium</keyword>
<comment type="subcellular location">
    <subcellularLocation>
        <location evidence="1">Cell surface</location>
    </subcellularLocation>
    <subcellularLocation>
        <location evidence="15">Cytoplasmic vesicle</location>
        <location evidence="15">Secretory vesicle</location>
        <location evidence="15">Cortical granule</location>
    </subcellularLocation>
    <subcellularLocation>
        <location evidence="2 16">Endoplasmic reticulum lumen</location>
    </subcellularLocation>
    <subcellularLocation>
        <location evidence="3">Sarcoplasmic reticulum lumen</location>
    </subcellularLocation>
</comment>
<keyword evidence="13 19" id="KW-1015">Disulfide bond</keyword>
<evidence type="ECO:0000313" key="22">
    <source>
        <dbReference type="EMBL" id="KAG8436912.1"/>
    </source>
</evidence>
<dbReference type="InterPro" id="IPR009169">
    <property type="entry name" value="Calreticulin"/>
</dbReference>
<feature type="compositionally biased region" description="Basic and acidic residues" evidence="21">
    <location>
        <begin position="388"/>
        <end position="438"/>
    </location>
</feature>
<dbReference type="SUPFAM" id="SSF49899">
    <property type="entry name" value="Concanavalin A-like lectins/glucanases"/>
    <property type="match status" value="1"/>
</dbReference>
<feature type="binding site" evidence="17">
    <location>
        <position position="316"/>
    </location>
    <ligand>
        <name>an alpha-D-glucoside</name>
        <dbReference type="ChEBI" id="CHEBI:22390"/>
    </ligand>
</feature>
<evidence type="ECO:0000256" key="10">
    <source>
        <dbReference type="ARBA" id="ARBA00022824"/>
    </source>
</evidence>
<dbReference type="InterPro" id="IPR001580">
    <property type="entry name" value="Calret/calnex"/>
</dbReference>
<dbReference type="GO" id="GO:0009986">
    <property type="term" value="C:cell surface"/>
    <property type="evidence" value="ECO:0007669"/>
    <property type="project" value="UniProtKB-SubCell"/>
</dbReference>
<comment type="caution">
    <text evidence="22">The sequence shown here is derived from an EMBL/GenBank/DDBJ whole genome shotgun (WGS) entry which is preliminary data.</text>
</comment>
<dbReference type="FunFam" id="2.10.250.10:FF:000002">
    <property type="entry name" value="Calreticulin"/>
    <property type="match status" value="1"/>
</dbReference>
<dbReference type="OrthoDB" id="1938156at2759"/>
<feature type="region of interest" description="Disordered" evidence="21">
    <location>
        <begin position="359"/>
        <end position="458"/>
    </location>
</feature>
<evidence type="ECO:0000256" key="16">
    <source>
        <dbReference type="PIRNR" id="PIRNR002356"/>
    </source>
</evidence>
<evidence type="ECO:0000256" key="1">
    <source>
        <dbReference type="ARBA" id="ARBA00004241"/>
    </source>
</evidence>
<feature type="region of interest" description="Disordered" evidence="21">
    <location>
        <begin position="206"/>
        <end position="256"/>
    </location>
</feature>
<feature type="binding site" evidence="17">
    <location>
        <position position="127"/>
    </location>
    <ligand>
        <name>an alpha-D-glucoside</name>
        <dbReference type="ChEBI" id="CHEBI:22390"/>
    </ligand>
</feature>
<feature type="compositionally biased region" description="Basic and acidic residues" evidence="21">
    <location>
        <begin position="448"/>
        <end position="458"/>
    </location>
</feature>
<evidence type="ECO:0000256" key="12">
    <source>
        <dbReference type="ARBA" id="ARBA00022837"/>
    </source>
</evidence>
<feature type="binding site" evidence="18">
    <location>
        <position position="63"/>
    </location>
    <ligand>
        <name>Ca(2+)</name>
        <dbReference type="ChEBI" id="CHEBI:29108"/>
    </ligand>
</feature>
<dbReference type="Pfam" id="PF00262">
    <property type="entry name" value="Calreticulin"/>
    <property type="match status" value="2"/>
</dbReference>
<dbReference type="GO" id="GO:0006457">
    <property type="term" value="P:protein folding"/>
    <property type="evidence" value="ECO:0007669"/>
    <property type="project" value="InterPro"/>
</dbReference>
<keyword evidence="11" id="KW-0862">Zinc</keyword>
<evidence type="ECO:0000256" key="21">
    <source>
        <dbReference type="SAM" id="MobiDB-lite"/>
    </source>
</evidence>
<feature type="disulfide bond" evidence="19">
    <location>
        <begin position="104"/>
        <end position="136"/>
    </location>
</feature>
<evidence type="ECO:0000313" key="23">
    <source>
        <dbReference type="Proteomes" id="UP000812440"/>
    </source>
</evidence>
<sequence length="458" mass="53529">MRWCLLLAAAILAASAETIVYFQEQFEDGDEWQKRWIESKNKSDFGKFQLSSGRFFGDAEKDKGLQTTQDGKFYALSARFKPFTNEEQTLVIQFTVKHEQAIDCGGGYVKLFSADMNQEQMNAESQYLIMFGPDICGTIHEKVHIIFNYKDKNHLMKRNVTCKHDELTHLYTLIIRPNNTYEVKIDNEKVENGTLEEDWDFLPPRKIKDPNATKPLDWDEREKIEDPEEKRPEDWDETEFIPDPESHKPDDWDSSMDGEWESPMIPNPKFNGIWKPRIIDNPNFQGEWIHPDIDNPDYVPDPNIYKYYNIGIIGLDIWQVKSGTIFDNFLITNNETFAEKFGNDTWGITKDPEMKMKEKYDAEKEAKEAKEEKPGKGPNMAKFNSFMKDLEKKEKAKRLELKTPKGKPEQKNEERETEKEAENEAENETEKGEKKEESIAQIEPETEQETKQSSKDEL</sequence>
<keyword evidence="9" id="KW-0677">Repeat</keyword>
<dbReference type="PANTHER" id="PTHR11073">
    <property type="entry name" value="CALRETICULIN AND CALNEXIN"/>
    <property type="match status" value="1"/>
</dbReference>
<evidence type="ECO:0000256" key="20">
    <source>
        <dbReference type="RuleBase" id="RU362126"/>
    </source>
</evidence>
<dbReference type="InterPro" id="IPR013320">
    <property type="entry name" value="ConA-like_dom_sf"/>
</dbReference>
<dbReference type="SUPFAM" id="SSF63887">
    <property type="entry name" value="P-domain of calnexin/calreticulin"/>
    <property type="match status" value="1"/>
</dbReference>
<dbReference type="GO" id="GO:0030246">
    <property type="term" value="F:carbohydrate binding"/>
    <property type="evidence" value="ECO:0007669"/>
    <property type="project" value="UniProtKB-KW"/>
</dbReference>
<evidence type="ECO:0000256" key="15">
    <source>
        <dbReference type="ARBA" id="ARBA00037865"/>
    </source>
</evidence>
<feature type="binding site" evidence="17">
    <location>
        <position position="108"/>
    </location>
    <ligand>
        <name>an alpha-D-glucoside</name>
        <dbReference type="ChEBI" id="CHEBI:22390"/>
    </ligand>
</feature>
<dbReference type="PIRSF" id="PIRSF002356">
    <property type="entry name" value="Calreticulin"/>
    <property type="match status" value="1"/>
</dbReference>
<feature type="binding site" evidence="17">
    <location>
        <position position="134"/>
    </location>
    <ligand>
        <name>an alpha-D-glucoside</name>
        <dbReference type="ChEBI" id="CHEBI:22390"/>
    </ligand>
</feature>
<dbReference type="Gene3D" id="2.60.120.200">
    <property type="match status" value="1"/>
</dbReference>
<dbReference type="GO" id="GO:0060473">
    <property type="term" value="C:cortical granule"/>
    <property type="evidence" value="ECO:0007669"/>
    <property type="project" value="UniProtKB-SubCell"/>
</dbReference>
<dbReference type="InterPro" id="IPR018124">
    <property type="entry name" value="Calret/calnex_CS"/>
</dbReference>
<evidence type="ECO:0000256" key="19">
    <source>
        <dbReference type="PIRSR" id="PIRSR002356-3"/>
    </source>
</evidence>
<feature type="compositionally biased region" description="Basic and acidic residues" evidence="21">
    <location>
        <begin position="359"/>
        <end position="375"/>
    </location>
</feature>
<evidence type="ECO:0000256" key="13">
    <source>
        <dbReference type="ARBA" id="ARBA00023157"/>
    </source>
</evidence>
<feature type="binding site" evidence="18">
    <location>
        <position position="61"/>
    </location>
    <ligand>
        <name>Ca(2+)</name>
        <dbReference type="ChEBI" id="CHEBI:29108"/>
    </ligand>
</feature>
<feature type="compositionally biased region" description="Basic and acidic residues" evidence="21">
    <location>
        <begin position="206"/>
        <end position="233"/>
    </location>
</feature>
<dbReference type="FunFam" id="2.60.120.200:FF:000122">
    <property type="entry name" value="Calreticulin 3"/>
    <property type="match status" value="1"/>
</dbReference>
<gene>
    <name evidence="22" type="ORF">GDO86_007847</name>
</gene>
<organism evidence="22 23">
    <name type="scientific">Hymenochirus boettgeri</name>
    <name type="common">Congo dwarf clawed frog</name>
    <dbReference type="NCBI Taxonomy" id="247094"/>
    <lineage>
        <taxon>Eukaryota</taxon>
        <taxon>Metazoa</taxon>
        <taxon>Chordata</taxon>
        <taxon>Craniata</taxon>
        <taxon>Vertebrata</taxon>
        <taxon>Euteleostomi</taxon>
        <taxon>Amphibia</taxon>
        <taxon>Batrachia</taxon>
        <taxon>Anura</taxon>
        <taxon>Pipoidea</taxon>
        <taxon>Pipidae</taxon>
        <taxon>Pipinae</taxon>
        <taxon>Hymenochirus</taxon>
    </lineage>
</organism>
<keyword evidence="7 20" id="KW-0732">Signal</keyword>
<feature type="binding site" evidence="18">
    <location>
        <position position="327"/>
    </location>
    <ligand>
        <name>Ca(2+)</name>
        <dbReference type="ChEBI" id="CHEBI:29108"/>
    </ligand>
</feature>
<comment type="similarity">
    <text evidence="4 16 20">Belongs to the calreticulin family.</text>
</comment>
<evidence type="ECO:0000256" key="9">
    <source>
        <dbReference type="ARBA" id="ARBA00022737"/>
    </source>
</evidence>
<comment type="subunit">
    <text evidence="18">Monomer.</text>
</comment>
<evidence type="ECO:0000256" key="18">
    <source>
        <dbReference type="PIRSR" id="PIRSR002356-2"/>
    </source>
</evidence>
<dbReference type="PROSITE" id="PS00803">
    <property type="entry name" value="CALRETICULIN_1"/>
    <property type="match status" value="1"/>
</dbReference>
<dbReference type="PROSITE" id="PS00804">
    <property type="entry name" value="CALRETICULIN_2"/>
    <property type="match status" value="1"/>
</dbReference>
<evidence type="ECO:0000256" key="3">
    <source>
        <dbReference type="ARBA" id="ARBA00004564"/>
    </source>
</evidence>
<evidence type="ECO:0000256" key="11">
    <source>
        <dbReference type="ARBA" id="ARBA00022833"/>
    </source>
</evidence>
<evidence type="ECO:0000256" key="5">
    <source>
        <dbReference type="ARBA" id="ARBA00015837"/>
    </source>
</evidence>
<proteinExistence type="inferred from homology"/>
<dbReference type="GO" id="GO:0005789">
    <property type="term" value="C:endoplasmic reticulum membrane"/>
    <property type="evidence" value="ECO:0007669"/>
    <property type="project" value="TreeGrafter"/>
</dbReference>
<dbReference type="PANTHER" id="PTHR11073:SF58">
    <property type="entry name" value="CALRETICULIN"/>
    <property type="match status" value="1"/>
</dbReference>
<evidence type="ECO:0000256" key="4">
    <source>
        <dbReference type="ARBA" id="ARBA00010983"/>
    </source>
</evidence>
<protein>
    <recommendedName>
        <fullName evidence="5 16">Calreticulin</fullName>
    </recommendedName>
</protein>
<feature type="binding site" evidence="17">
    <location>
        <position position="110"/>
    </location>
    <ligand>
        <name>an alpha-D-glucoside</name>
        <dbReference type="ChEBI" id="CHEBI:22390"/>
    </ligand>
</feature>
<evidence type="ECO:0000256" key="2">
    <source>
        <dbReference type="ARBA" id="ARBA00004319"/>
    </source>
</evidence>
<dbReference type="PROSITE" id="PS00805">
    <property type="entry name" value="CALRETICULIN_REPEAT"/>
    <property type="match status" value="1"/>
</dbReference>
<dbReference type="GO" id="GO:0033018">
    <property type="term" value="C:sarcoplasmic reticulum lumen"/>
    <property type="evidence" value="ECO:0007669"/>
    <property type="project" value="UniProtKB-SubCell"/>
</dbReference>